<dbReference type="EMBL" id="AP009389">
    <property type="protein sequence ID" value="BAF58387.1"/>
    <property type="molecule type" value="Genomic_DNA"/>
</dbReference>
<dbReference type="UniPathway" id="UPA00077">
    <property type="reaction ID" value="UER00155"/>
</dbReference>
<keyword evidence="4" id="KW-0808">Transferase</keyword>
<dbReference type="STRING" id="370438.PTH_0205"/>
<dbReference type="GO" id="GO:0046654">
    <property type="term" value="P:tetrahydrofolate biosynthetic process"/>
    <property type="evidence" value="ECO:0007669"/>
    <property type="project" value="UniProtKB-UniPathway"/>
</dbReference>
<evidence type="ECO:0000313" key="10">
    <source>
        <dbReference type="EMBL" id="BAF58387.1"/>
    </source>
</evidence>
<dbReference type="SUPFAM" id="SSF55083">
    <property type="entry name" value="6-hydroxymethyl-7,8-dihydropterin pyrophosphokinase, HPPK"/>
    <property type="match status" value="1"/>
</dbReference>
<comment type="pathway">
    <text evidence="2">Cofactor biosynthesis; tetrahydrofolate biosynthesis; 2-amino-4-hydroxy-6-hydroxymethyl-7,8-dihydropteridine diphosphate from 7,8-dihydroneopterin triphosphate: step 4/4.</text>
</comment>
<organism evidence="10 11">
    <name type="scientific">Pelotomaculum thermopropionicum (strain DSM 13744 / JCM 10971 / SI)</name>
    <dbReference type="NCBI Taxonomy" id="370438"/>
    <lineage>
        <taxon>Bacteria</taxon>
        <taxon>Bacillati</taxon>
        <taxon>Bacillota</taxon>
        <taxon>Clostridia</taxon>
        <taxon>Eubacteriales</taxon>
        <taxon>Desulfotomaculaceae</taxon>
        <taxon>Pelotomaculum</taxon>
    </lineage>
</organism>
<keyword evidence="5" id="KW-0547">Nucleotide-binding</keyword>
<evidence type="ECO:0000259" key="9">
    <source>
        <dbReference type="PROSITE" id="PS00794"/>
    </source>
</evidence>
<evidence type="ECO:0000256" key="8">
    <source>
        <dbReference type="ARBA" id="ARBA00022909"/>
    </source>
</evidence>
<dbReference type="AlphaFoldDB" id="A5D5V5"/>
<accession>A5D5V5</accession>
<dbReference type="GO" id="GO:0016301">
    <property type="term" value="F:kinase activity"/>
    <property type="evidence" value="ECO:0007669"/>
    <property type="project" value="UniProtKB-KW"/>
</dbReference>
<dbReference type="InterPro" id="IPR035907">
    <property type="entry name" value="Hppk_sf"/>
</dbReference>
<dbReference type="eggNOG" id="COG0801">
    <property type="taxonomic scope" value="Bacteria"/>
</dbReference>
<comment type="catalytic activity">
    <reaction evidence="1">
        <text>6-hydroxymethyl-7,8-dihydropterin + ATP = (7,8-dihydropterin-6-yl)methyl diphosphate + AMP + H(+)</text>
        <dbReference type="Rhea" id="RHEA:11412"/>
        <dbReference type="ChEBI" id="CHEBI:15378"/>
        <dbReference type="ChEBI" id="CHEBI:30616"/>
        <dbReference type="ChEBI" id="CHEBI:44841"/>
        <dbReference type="ChEBI" id="CHEBI:72950"/>
        <dbReference type="ChEBI" id="CHEBI:456215"/>
        <dbReference type="EC" id="2.7.6.3"/>
    </reaction>
</comment>
<dbReference type="PROSITE" id="PS00794">
    <property type="entry name" value="HPPK"/>
    <property type="match status" value="1"/>
</dbReference>
<dbReference type="PANTHER" id="PTHR43071">
    <property type="entry name" value="2-AMINO-4-HYDROXY-6-HYDROXYMETHYLDIHYDROPTERIDINE PYROPHOSPHOKINASE"/>
    <property type="match status" value="1"/>
</dbReference>
<feature type="domain" description="7,8-dihydro-6-hydroxymethylpterin-pyrophosphokinase" evidence="9">
    <location>
        <begin position="89"/>
        <end position="100"/>
    </location>
</feature>
<evidence type="ECO:0000256" key="3">
    <source>
        <dbReference type="ARBA" id="ARBA00013253"/>
    </source>
</evidence>
<name>A5D5V5_PELTS</name>
<dbReference type="InterPro" id="IPR000550">
    <property type="entry name" value="Hppk"/>
</dbReference>
<keyword evidence="7" id="KW-0067">ATP-binding</keyword>
<dbReference type="GO" id="GO:0046656">
    <property type="term" value="P:folic acid biosynthetic process"/>
    <property type="evidence" value="ECO:0007669"/>
    <property type="project" value="UniProtKB-KW"/>
</dbReference>
<keyword evidence="6 10" id="KW-0418">Kinase</keyword>
<dbReference type="PANTHER" id="PTHR43071:SF1">
    <property type="entry name" value="2-AMINO-4-HYDROXY-6-HYDROXYMETHYLDIHYDROPTERIDINE PYROPHOSPHOKINASE"/>
    <property type="match status" value="1"/>
</dbReference>
<dbReference type="Proteomes" id="UP000006556">
    <property type="component" value="Chromosome"/>
</dbReference>
<evidence type="ECO:0000256" key="2">
    <source>
        <dbReference type="ARBA" id="ARBA00005051"/>
    </source>
</evidence>
<dbReference type="KEGG" id="pth:PTH_0205"/>
<evidence type="ECO:0000256" key="6">
    <source>
        <dbReference type="ARBA" id="ARBA00022777"/>
    </source>
</evidence>
<dbReference type="EC" id="2.7.6.3" evidence="3"/>
<dbReference type="CDD" id="cd00483">
    <property type="entry name" value="HPPK"/>
    <property type="match status" value="1"/>
</dbReference>
<proteinExistence type="predicted"/>
<dbReference type="GO" id="GO:0005524">
    <property type="term" value="F:ATP binding"/>
    <property type="evidence" value="ECO:0007669"/>
    <property type="project" value="UniProtKB-KW"/>
</dbReference>
<evidence type="ECO:0000256" key="5">
    <source>
        <dbReference type="ARBA" id="ARBA00022741"/>
    </source>
</evidence>
<dbReference type="GO" id="GO:0003848">
    <property type="term" value="F:2-amino-4-hydroxy-6-hydroxymethyldihydropteridine diphosphokinase activity"/>
    <property type="evidence" value="ECO:0007669"/>
    <property type="project" value="UniProtKB-EC"/>
</dbReference>
<dbReference type="Pfam" id="PF01288">
    <property type="entry name" value="HPPK"/>
    <property type="match status" value="1"/>
</dbReference>
<dbReference type="HOGENOM" id="CLU_097916_1_1_9"/>
<gene>
    <name evidence="10" type="primary">FolK</name>
    <name evidence="10" type="ordered locus">PTH_0205</name>
</gene>
<evidence type="ECO:0000313" key="11">
    <source>
        <dbReference type="Proteomes" id="UP000006556"/>
    </source>
</evidence>
<protein>
    <recommendedName>
        <fullName evidence="3">2-amino-4-hydroxy-6-hydroxymethyldihydropteridine diphosphokinase</fullName>
        <ecNumber evidence="3">2.7.6.3</ecNumber>
    </recommendedName>
</protein>
<dbReference type="Gene3D" id="3.30.70.560">
    <property type="entry name" value="7,8-Dihydro-6-hydroxymethylpterin-pyrophosphokinase HPPK"/>
    <property type="match status" value="1"/>
</dbReference>
<dbReference type="NCBIfam" id="TIGR01498">
    <property type="entry name" value="folK"/>
    <property type="match status" value="1"/>
</dbReference>
<reference evidence="11" key="1">
    <citation type="journal article" date="2008" name="Genome Res.">
        <title>The genome of Pelotomaculum thermopropionicum reveals niche-associated evolution in anaerobic microbiota.</title>
        <authorList>
            <person name="Kosaka T."/>
            <person name="Kato S."/>
            <person name="Shimoyama T."/>
            <person name="Ishii S."/>
            <person name="Abe T."/>
            <person name="Watanabe K."/>
        </authorList>
    </citation>
    <scope>NUCLEOTIDE SEQUENCE [LARGE SCALE GENOMIC DNA]</scope>
    <source>
        <strain evidence="11">DSM 13744 / JCM 10971 / SI</strain>
    </source>
</reference>
<evidence type="ECO:0000256" key="1">
    <source>
        <dbReference type="ARBA" id="ARBA00000198"/>
    </source>
</evidence>
<evidence type="ECO:0000256" key="4">
    <source>
        <dbReference type="ARBA" id="ARBA00022679"/>
    </source>
</evidence>
<keyword evidence="8" id="KW-0289">Folate biosynthesis</keyword>
<sequence length="163" mass="18089">MLRTAYIGLGSNMGDKKANIERALEMLKASAGVRVKRVASLYRTAPLGYTRQDWFLNTVAEVETGLGPHELLALLLDIERRLGRVRTVRWGPRLIDLDLLVYGDEEIDTPALTVPHPRMGERAFVMVPLAELVPDLTVPGRGRAAELAEKLAGEQKICRFAVN</sequence>
<keyword evidence="11" id="KW-1185">Reference proteome</keyword>
<evidence type="ECO:0000256" key="7">
    <source>
        <dbReference type="ARBA" id="ARBA00022840"/>
    </source>
</evidence>